<dbReference type="EMBL" id="JAPQKH010000003">
    <property type="protein sequence ID" value="KAJ5108330.1"/>
    <property type="molecule type" value="Genomic_DNA"/>
</dbReference>
<gene>
    <name evidence="1" type="ORF">N7456_005005</name>
</gene>
<name>A0A9W9KJ50_9EURO</name>
<dbReference type="AlphaFoldDB" id="A0A9W9KJ50"/>
<sequence>MIPLYIQLQTRRQILKGIRANLALYLGRDFSNHALEFVGVDGYGLDLDFGTSSKAVTCYFRPDILFPRCETMDPGDSDESILENLDNTDPESGAASAFSDHLLWAFEHYGFEGDEELKNSLTDSSSDLYSWTGAEYKGWIVDRSLDNSKDSLALRLPTFWFERKRRFQNETRSHAITLAEVSRCNKPHPGMSEVAVLIEEIMDGMKEQKRKLKSMAKHEKLPIFHHILPFSITGATVAFSMGTLMVRD</sequence>
<evidence type="ECO:0000313" key="1">
    <source>
        <dbReference type="EMBL" id="KAJ5108330.1"/>
    </source>
</evidence>
<evidence type="ECO:0000313" key="2">
    <source>
        <dbReference type="Proteomes" id="UP001149165"/>
    </source>
</evidence>
<protein>
    <submittedName>
        <fullName evidence="1">Uncharacterized protein</fullName>
    </submittedName>
</protein>
<reference evidence="1" key="2">
    <citation type="journal article" date="2023" name="IMA Fungus">
        <title>Comparative genomic study of the Penicillium genus elucidates a diverse pangenome and 15 lateral gene transfer events.</title>
        <authorList>
            <person name="Petersen C."/>
            <person name="Sorensen T."/>
            <person name="Nielsen M.R."/>
            <person name="Sondergaard T.E."/>
            <person name="Sorensen J.L."/>
            <person name="Fitzpatrick D.A."/>
            <person name="Frisvad J.C."/>
            <person name="Nielsen K.L."/>
        </authorList>
    </citation>
    <scope>NUCLEOTIDE SEQUENCE</scope>
    <source>
        <strain evidence="1">IBT 30069</strain>
    </source>
</reference>
<keyword evidence="2" id="KW-1185">Reference proteome</keyword>
<comment type="caution">
    <text evidence="1">The sequence shown here is derived from an EMBL/GenBank/DDBJ whole genome shotgun (WGS) entry which is preliminary data.</text>
</comment>
<accession>A0A9W9KJ50</accession>
<reference evidence="1" key="1">
    <citation type="submission" date="2022-11" db="EMBL/GenBank/DDBJ databases">
        <authorList>
            <person name="Petersen C."/>
        </authorList>
    </citation>
    <scope>NUCLEOTIDE SEQUENCE</scope>
    <source>
        <strain evidence="1">IBT 30069</strain>
    </source>
</reference>
<dbReference type="Proteomes" id="UP001149165">
    <property type="component" value="Unassembled WGS sequence"/>
</dbReference>
<organism evidence="1 2">
    <name type="scientific">Penicillium angulare</name>
    <dbReference type="NCBI Taxonomy" id="116970"/>
    <lineage>
        <taxon>Eukaryota</taxon>
        <taxon>Fungi</taxon>
        <taxon>Dikarya</taxon>
        <taxon>Ascomycota</taxon>
        <taxon>Pezizomycotina</taxon>
        <taxon>Eurotiomycetes</taxon>
        <taxon>Eurotiomycetidae</taxon>
        <taxon>Eurotiales</taxon>
        <taxon>Aspergillaceae</taxon>
        <taxon>Penicillium</taxon>
    </lineage>
</organism>
<proteinExistence type="predicted"/>